<accession>A0ABY1HLH2</accession>
<reference evidence="1 2" key="1">
    <citation type="submission" date="2016-11" db="EMBL/GenBank/DDBJ databases">
        <authorList>
            <person name="Klemetsen T."/>
        </authorList>
    </citation>
    <scope>NUCLEOTIDE SEQUENCE [LARGE SCALE GENOMIC DNA]</scope>
    <source>
        <strain evidence="1">MT 2528</strain>
    </source>
</reference>
<keyword evidence="1" id="KW-0067">ATP-binding</keyword>
<organism evidence="1 2">
    <name type="scientific">Moritella viscosa</name>
    <dbReference type="NCBI Taxonomy" id="80854"/>
    <lineage>
        <taxon>Bacteria</taxon>
        <taxon>Pseudomonadati</taxon>
        <taxon>Pseudomonadota</taxon>
        <taxon>Gammaproteobacteria</taxon>
        <taxon>Alteromonadales</taxon>
        <taxon>Moritellaceae</taxon>
        <taxon>Moritella</taxon>
    </lineage>
</organism>
<name>A0ABY1HLH2_9GAMM</name>
<evidence type="ECO:0000313" key="1">
    <source>
        <dbReference type="EMBL" id="SGZ00226.1"/>
    </source>
</evidence>
<dbReference type="EMBL" id="FPLJ01000092">
    <property type="protein sequence ID" value="SGZ00226.1"/>
    <property type="molecule type" value="Genomic_DNA"/>
</dbReference>
<sequence length="179" mass="20237">MLQTTHLYQPPYQRRVSMFAKHPLILMGLLFVTLLLFPDLAHASSTGTQAVDSPVPASANFKIKITIKDDLGGDWYILDKQDEATPLNRHLIKPTRQPDGSIKELRKGWRMWVEHVSPQSVKLSLKISNFDQVETFLLDKTPTKNEQCQTFSLGDNTDDNTAVCISIPTSTTKQEQGLW</sequence>
<protein>
    <submittedName>
        <fullName evidence="1">ATP-binding region ATPase domain protein</fullName>
    </submittedName>
</protein>
<dbReference type="RefSeq" id="WP_075532009.1">
    <property type="nucleotide sequence ID" value="NZ_CAWRCN010000151.1"/>
</dbReference>
<evidence type="ECO:0000313" key="2">
    <source>
        <dbReference type="Proteomes" id="UP000182660"/>
    </source>
</evidence>
<keyword evidence="1" id="KW-0547">Nucleotide-binding</keyword>
<comment type="caution">
    <text evidence="1">The sequence shown here is derived from an EMBL/GenBank/DDBJ whole genome shotgun (WGS) entry which is preliminary data.</text>
</comment>
<proteinExistence type="predicted"/>
<gene>
    <name evidence="1" type="ORF">MT2528_3992</name>
</gene>
<dbReference type="Proteomes" id="UP000182660">
    <property type="component" value="Unassembled WGS sequence"/>
</dbReference>
<dbReference type="GO" id="GO:0005524">
    <property type="term" value="F:ATP binding"/>
    <property type="evidence" value="ECO:0007669"/>
    <property type="project" value="UniProtKB-KW"/>
</dbReference>
<keyword evidence="2" id="KW-1185">Reference proteome</keyword>